<accession>A0AAU3HSG8</accession>
<name>A0AAU3HSG8_9ACTN</name>
<gene>
    <name evidence="1" type="ORF">OG699_04670</name>
</gene>
<proteinExistence type="predicted"/>
<evidence type="ECO:0008006" key="2">
    <source>
        <dbReference type="Google" id="ProtNLM"/>
    </source>
</evidence>
<protein>
    <recommendedName>
        <fullName evidence="2">4Fe-4S Wbl-type domain-containing protein</fullName>
    </recommendedName>
</protein>
<dbReference type="EMBL" id="CP109546">
    <property type="protein sequence ID" value="WTZ07353.1"/>
    <property type="molecule type" value="Genomic_DNA"/>
</dbReference>
<reference evidence="1" key="1">
    <citation type="submission" date="2022-10" db="EMBL/GenBank/DDBJ databases">
        <title>The complete genomes of actinobacterial strains from the NBC collection.</title>
        <authorList>
            <person name="Joergensen T.S."/>
            <person name="Alvarez Arevalo M."/>
            <person name="Sterndorff E.B."/>
            <person name="Faurdal D."/>
            <person name="Vuksanovic O."/>
            <person name="Mourched A.-S."/>
            <person name="Charusanti P."/>
            <person name="Shaw S."/>
            <person name="Blin K."/>
            <person name="Weber T."/>
        </authorList>
    </citation>
    <scope>NUCLEOTIDE SEQUENCE</scope>
    <source>
        <strain evidence="1">NBC_01393</strain>
    </source>
</reference>
<sequence length="57" mass="6669">MPNPEPGRDAPETAYISHVGNCRTCQRESGRCPQATRLWRFYQEWRDGYRARPENTG</sequence>
<evidence type="ECO:0000313" key="1">
    <source>
        <dbReference type="EMBL" id="WTZ07353.1"/>
    </source>
</evidence>
<dbReference type="AlphaFoldDB" id="A0AAU3HSG8"/>
<organism evidence="1">
    <name type="scientific">Streptomyces sp. NBC_01393</name>
    <dbReference type="NCBI Taxonomy" id="2903851"/>
    <lineage>
        <taxon>Bacteria</taxon>
        <taxon>Bacillati</taxon>
        <taxon>Actinomycetota</taxon>
        <taxon>Actinomycetes</taxon>
        <taxon>Kitasatosporales</taxon>
        <taxon>Streptomycetaceae</taxon>
        <taxon>Streptomyces</taxon>
    </lineage>
</organism>